<proteinExistence type="predicted"/>
<accession>A0AAP0NSJ8</accession>
<name>A0AAP0NSJ8_9MAGN</name>
<dbReference type="Proteomes" id="UP001417504">
    <property type="component" value="Unassembled WGS sequence"/>
</dbReference>
<dbReference type="EMBL" id="JBBNAE010000006">
    <property type="protein sequence ID" value="KAK9116544.1"/>
    <property type="molecule type" value="Genomic_DNA"/>
</dbReference>
<evidence type="ECO:0000313" key="2">
    <source>
        <dbReference type="Proteomes" id="UP001417504"/>
    </source>
</evidence>
<sequence>MDGRSTIPSETRQAGIVIRSPQATDQGAVISKMVASLTASHRSDNDFTRGYMMEMIDEGFAVPRGGRTSSERALQKRSTLKLETRRPVVTDETGINKVDRIGIQGDERER</sequence>
<reference evidence="1 2" key="1">
    <citation type="submission" date="2024-01" db="EMBL/GenBank/DDBJ databases">
        <title>Genome assemblies of Stephania.</title>
        <authorList>
            <person name="Yang L."/>
        </authorList>
    </citation>
    <scope>NUCLEOTIDE SEQUENCE [LARGE SCALE GENOMIC DNA]</scope>
    <source>
        <strain evidence="1">QJT</strain>
        <tissue evidence="1">Leaf</tissue>
    </source>
</reference>
<evidence type="ECO:0000313" key="1">
    <source>
        <dbReference type="EMBL" id="KAK9116544.1"/>
    </source>
</evidence>
<protein>
    <submittedName>
        <fullName evidence="1">Uncharacterized protein</fullName>
    </submittedName>
</protein>
<organism evidence="1 2">
    <name type="scientific">Stephania japonica</name>
    <dbReference type="NCBI Taxonomy" id="461633"/>
    <lineage>
        <taxon>Eukaryota</taxon>
        <taxon>Viridiplantae</taxon>
        <taxon>Streptophyta</taxon>
        <taxon>Embryophyta</taxon>
        <taxon>Tracheophyta</taxon>
        <taxon>Spermatophyta</taxon>
        <taxon>Magnoliopsida</taxon>
        <taxon>Ranunculales</taxon>
        <taxon>Menispermaceae</taxon>
        <taxon>Menispermoideae</taxon>
        <taxon>Cissampelideae</taxon>
        <taxon>Stephania</taxon>
    </lineage>
</organism>
<comment type="caution">
    <text evidence="1">The sequence shown here is derived from an EMBL/GenBank/DDBJ whole genome shotgun (WGS) entry which is preliminary data.</text>
</comment>
<gene>
    <name evidence="1" type="ORF">Sjap_015491</name>
</gene>
<keyword evidence="2" id="KW-1185">Reference proteome</keyword>
<dbReference type="AlphaFoldDB" id="A0AAP0NSJ8"/>